<protein>
    <submittedName>
        <fullName evidence="1">Uncharacterized protein</fullName>
    </submittedName>
</protein>
<dbReference type="Proteomes" id="UP000607559">
    <property type="component" value="Unassembled WGS sequence"/>
</dbReference>
<sequence>MGKYSVNQEVLLIRSTSFLNEELCKKDDARNDSSLFDNERLEEACWNGLLQARLPEIFWDLPGKLFLWQIKEATSFLVLDLGEAPDDMDSHFSIVPYSFVSTQIHN</sequence>
<dbReference type="AlphaFoldDB" id="A0A8J2UD07"/>
<comment type="caution">
    <text evidence="1">The sequence shown here is derived from an EMBL/GenBank/DDBJ whole genome shotgun (WGS) entry which is preliminary data.</text>
</comment>
<name>A0A8J2UD07_9BACT</name>
<reference evidence="1" key="2">
    <citation type="submission" date="2020-09" db="EMBL/GenBank/DDBJ databases">
        <authorList>
            <person name="Sun Q."/>
            <person name="Zhou Y."/>
        </authorList>
    </citation>
    <scope>NUCLEOTIDE SEQUENCE</scope>
    <source>
        <strain evidence="1">CGMCC 1.15448</strain>
    </source>
</reference>
<reference evidence="1" key="1">
    <citation type="journal article" date="2014" name="Int. J. Syst. Evol. Microbiol.">
        <title>Complete genome sequence of Corynebacterium casei LMG S-19264T (=DSM 44701T), isolated from a smear-ripened cheese.</title>
        <authorList>
            <consortium name="US DOE Joint Genome Institute (JGI-PGF)"/>
            <person name="Walter F."/>
            <person name="Albersmeier A."/>
            <person name="Kalinowski J."/>
            <person name="Ruckert C."/>
        </authorList>
    </citation>
    <scope>NUCLEOTIDE SEQUENCE</scope>
    <source>
        <strain evidence="1">CGMCC 1.15448</strain>
    </source>
</reference>
<keyword evidence="2" id="KW-1185">Reference proteome</keyword>
<dbReference type="RefSeq" id="WP_188931340.1">
    <property type="nucleotide sequence ID" value="NZ_BMJC01000002.1"/>
</dbReference>
<evidence type="ECO:0000313" key="2">
    <source>
        <dbReference type="Proteomes" id="UP000607559"/>
    </source>
</evidence>
<proteinExistence type="predicted"/>
<organism evidence="1 2">
    <name type="scientific">Puia dinghuensis</name>
    <dbReference type="NCBI Taxonomy" id="1792502"/>
    <lineage>
        <taxon>Bacteria</taxon>
        <taxon>Pseudomonadati</taxon>
        <taxon>Bacteroidota</taxon>
        <taxon>Chitinophagia</taxon>
        <taxon>Chitinophagales</taxon>
        <taxon>Chitinophagaceae</taxon>
        <taxon>Puia</taxon>
    </lineage>
</organism>
<evidence type="ECO:0000313" key="1">
    <source>
        <dbReference type="EMBL" id="GGA97846.1"/>
    </source>
</evidence>
<accession>A0A8J2UD07</accession>
<gene>
    <name evidence="1" type="ORF">GCM10011511_21460</name>
</gene>
<dbReference type="EMBL" id="BMJC01000002">
    <property type="protein sequence ID" value="GGA97846.1"/>
    <property type="molecule type" value="Genomic_DNA"/>
</dbReference>